<sequence>MSGFEVAGVVLGAIPIVLELLKHYGDAAKRLSYWKKIQVEYLKCKGELELQALLFKKNMRQLLLPLDMDNKEVATLLANPNDPAWKDPNVDHLLEDRLQGTYQLYLEYVKRLEQTMEALKDILAVDSNEVQDHLGKPKDSWTLRGLNRKVLDSEWWGY</sequence>
<dbReference type="PANTHER" id="PTHR35186:SF4">
    <property type="entry name" value="PRION-INHIBITION AND PROPAGATION HELO DOMAIN-CONTAINING PROTEIN"/>
    <property type="match status" value="1"/>
</dbReference>
<comment type="caution">
    <text evidence="1">The sequence shown here is derived from an EMBL/GenBank/DDBJ whole genome shotgun (WGS) entry which is preliminary data.</text>
</comment>
<dbReference type="GeneID" id="92088790"/>
<evidence type="ECO:0000313" key="2">
    <source>
        <dbReference type="Proteomes" id="UP001480595"/>
    </source>
</evidence>
<keyword evidence="2" id="KW-1185">Reference proteome</keyword>
<dbReference type="RefSeq" id="XP_066717894.1">
    <property type="nucleotide sequence ID" value="XM_066855727.1"/>
</dbReference>
<gene>
    <name evidence="1" type="ORF">PG994_004318</name>
</gene>
<proteinExistence type="predicted"/>
<accession>A0ABR1VQ94</accession>
<name>A0ABR1VQ94_9PEZI</name>
<protein>
    <submittedName>
        <fullName evidence="1">Uncharacterized protein</fullName>
    </submittedName>
</protein>
<organism evidence="1 2">
    <name type="scientific">Apiospora phragmitis</name>
    <dbReference type="NCBI Taxonomy" id="2905665"/>
    <lineage>
        <taxon>Eukaryota</taxon>
        <taxon>Fungi</taxon>
        <taxon>Dikarya</taxon>
        <taxon>Ascomycota</taxon>
        <taxon>Pezizomycotina</taxon>
        <taxon>Sordariomycetes</taxon>
        <taxon>Xylariomycetidae</taxon>
        <taxon>Amphisphaeriales</taxon>
        <taxon>Apiosporaceae</taxon>
        <taxon>Apiospora</taxon>
    </lineage>
</organism>
<dbReference type="Proteomes" id="UP001480595">
    <property type="component" value="Unassembled WGS sequence"/>
</dbReference>
<dbReference type="EMBL" id="JAQQWL010000005">
    <property type="protein sequence ID" value="KAK8073419.1"/>
    <property type="molecule type" value="Genomic_DNA"/>
</dbReference>
<dbReference type="PANTHER" id="PTHR35186">
    <property type="entry name" value="ANK_REP_REGION DOMAIN-CONTAINING PROTEIN"/>
    <property type="match status" value="1"/>
</dbReference>
<reference evidence="1 2" key="1">
    <citation type="submission" date="2023-01" db="EMBL/GenBank/DDBJ databases">
        <title>Analysis of 21 Apiospora genomes using comparative genomics revels a genus with tremendous synthesis potential of carbohydrate active enzymes and secondary metabolites.</title>
        <authorList>
            <person name="Sorensen T."/>
        </authorList>
    </citation>
    <scope>NUCLEOTIDE SEQUENCE [LARGE SCALE GENOMIC DNA]</scope>
    <source>
        <strain evidence="1 2">CBS 135458</strain>
    </source>
</reference>
<evidence type="ECO:0000313" key="1">
    <source>
        <dbReference type="EMBL" id="KAK8073419.1"/>
    </source>
</evidence>